<keyword evidence="4" id="KW-1185">Reference proteome</keyword>
<dbReference type="STRING" id="299467.A0A443RZ13"/>
<evidence type="ECO:0000313" key="4">
    <source>
        <dbReference type="Proteomes" id="UP000288716"/>
    </source>
</evidence>
<dbReference type="EMBL" id="NCKV01017204">
    <property type="protein sequence ID" value="RWS20500.1"/>
    <property type="molecule type" value="Genomic_DNA"/>
</dbReference>
<dbReference type="InterPro" id="IPR052126">
    <property type="entry name" value="Spindle_Org/Thrombomodulin"/>
</dbReference>
<name>A0A443RZ13_9ACAR</name>
<evidence type="ECO:0000313" key="3">
    <source>
        <dbReference type="EMBL" id="RWS20500.1"/>
    </source>
</evidence>
<dbReference type="PANTHER" id="PTHR24036">
    <property type="entry name" value="SKELETOR-RELATED"/>
    <property type="match status" value="1"/>
</dbReference>
<dbReference type="Pfam" id="PF10517">
    <property type="entry name" value="DM13"/>
    <property type="match status" value="2"/>
</dbReference>
<protein>
    <submittedName>
        <fullName evidence="3">Protein Skeletor: isoforms B/C-like protein</fullName>
    </submittedName>
</protein>
<gene>
    <name evidence="3" type="ORF">B4U80_07618</name>
</gene>
<evidence type="ECO:0000259" key="2">
    <source>
        <dbReference type="PROSITE" id="PS51549"/>
    </source>
</evidence>
<dbReference type="OrthoDB" id="6485817at2759"/>
<dbReference type="SMART" id="SM00686">
    <property type="entry name" value="DM13"/>
    <property type="match status" value="2"/>
</dbReference>
<dbReference type="PANTHER" id="PTHR24036:SF5">
    <property type="entry name" value="THROMBOMODULIN"/>
    <property type="match status" value="1"/>
</dbReference>
<sequence>FTYDGYAANSTFWGGTTEQPKAKGFTIPDYLGRTLGLQVHEKQNVLLKMPNSQKIKDIKWIAVWSQQVTENFGKLPNFAHDVYADAVIFKDAKTLEIKGLRYDGAAPDTYFLVGTGDKPHNRGTKVPDENGSTGVLKAYRNQDVTIRLPGDLTIANTDWFAIYCIAYSENLGHVIIPKNVKDKVPADLYE</sequence>
<feature type="non-terminal residue" evidence="3">
    <location>
        <position position="190"/>
    </location>
</feature>
<dbReference type="VEuPathDB" id="VectorBase:LDEU011540"/>
<feature type="domain" description="DM13" evidence="2">
    <location>
        <begin position="66"/>
        <end position="177"/>
    </location>
</feature>
<keyword evidence="1" id="KW-0677">Repeat</keyword>
<dbReference type="AlphaFoldDB" id="A0A443RZ13"/>
<evidence type="ECO:0000256" key="1">
    <source>
        <dbReference type="ARBA" id="ARBA00022737"/>
    </source>
</evidence>
<feature type="domain" description="DM13" evidence="2">
    <location>
        <begin position="1"/>
        <end position="78"/>
    </location>
</feature>
<feature type="non-terminal residue" evidence="3">
    <location>
        <position position="1"/>
    </location>
</feature>
<dbReference type="PROSITE" id="PS51549">
    <property type="entry name" value="DM13"/>
    <property type="match status" value="2"/>
</dbReference>
<proteinExistence type="predicted"/>
<dbReference type="InterPro" id="IPR019545">
    <property type="entry name" value="DM13_domain"/>
</dbReference>
<reference evidence="3 4" key="1">
    <citation type="journal article" date="2018" name="Gigascience">
        <title>Genomes of trombidid mites reveal novel predicted allergens and laterally-transferred genes associated with secondary metabolism.</title>
        <authorList>
            <person name="Dong X."/>
            <person name="Chaisiri K."/>
            <person name="Xia D."/>
            <person name="Armstrong S.D."/>
            <person name="Fang Y."/>
            <person name="Donnelly M.J."/>
            <person name="Kadowaki T."/>
            <person name="McGarry J.W."/>
            <person name="Darby A.C."/>
            <person name="Makepeace B.L."/>
        </authorList>
    </citation>
    <scope>NUCLEOTIDE SEQUENCE [LARGE SCALE GENOMIC DNA]</scope>
    <source>
        <strain evidence="3">UoL-UT</strain>
    </source>
</reference>
<dbReference type="Proteomes" id="UP000288716">
    <property type="component" value="Unassembled WGS sequence"/>
</dbReference>
<accession>A0A443RZ13</accession>
<comment type="caution">
    <text evidence="3">The sequence shown here is derived from an EMBL/GenBank/DDBJ whole genome shotgun (WGS) entry which is preliminary data.</text>
</comment>
<organism evidence="3 4">
    <name type="scientific">Leptotrombidium deliense</name>
    <dbReference type="NCBI Taxonomy" id="299467"/>
    <lineage>
        <taxon>Eukaryota</taxon>
        <taxon>Metazoa</taxon>
        <taxon>Ecdysozoa</taxon>
        <taxon>Arthropoda</taxon>
        <taxon>Chelicerata</taxon>
        <taxon>Arachnida</taxon>
        <taxon>Acari</taxon>
        <taxon>Acariformes</taxon>
        <taxon>Trombidiformes</taxon>
        <taxon>Prostigmata</taxon>
        <taxon>Anystina</taxon>
        <taxon>Parasitengona</taxon>
        <taxon>Trombiculoidea</taxon>
        <taxon>Trombiculidae</taxon>
        <taxon>Leptotrombidium</taxon>
    </lineage>
</organism>